<evidence type="ECO:0000313" key="1">
    <source>
        <dbReference type="EMBL" id="MFD0901315.1"/>
    </source>
</evidence>
<evidence type="ECO:0000313" key="2">
    <source>
        <dbReference type="Proteomes" id="UP001596972"/>
    </source>
</evidence>
<dbReference type="EMBL" id="JBHTJA010000019">
    <property type="protein sequence ID" value="MFD0901315.1"/>
    <property type="molecule type" value="Genomic_DNA"/>
</dbReference>
<evidence type="ECO:0008006" key="3">
    <source>
        <dbReference type="Google" id="ProtNLM"/>
    </source>
</evidence>
<reference evidence="2" key="1">
    <citation type="journal article" date="2019" name="Int. J. Syst. Evol. Microbiol.">
        <title>The Global Catalogue of Microorganisms (GCM) 10K type strain sequencing project: providing services to taxonomists for standard genome sequencing and annotation.</title>
        <authorList>
            <consortium name="The Broad Institute Genomics Platform"/>
            <consortium name="The Broad Institute Genome Sequencing Center for Infectious Disease"/>
            <person name="Wu L."/>
            <person name="Ma J."/>
        </authorList>
    </citation>
    <scope>NUCLEOTIDE SEQUENCE [LARGE SCALE GENOMIC DNA]</scope>
    <source>
        <strain evidence="2">JCM 31202</strain>
    </source>
</reference>
<dbReference type="Proteomes" id="UP001596972">
    <property type="component" value="Unassembled WGS sequence"/>
</dbReference>
<comment type="caution">
    <text evidence="1">The sequence shown here is derived from an EMBL/GenBank/DDBJ whole genome shotgun (WGS) entry which is preliminary data.</text>
</comment>
<dbReference type="RefSeq" id="WP_378298534.1">
    <property type="nucleotide sequence ID" value="NZ_JBHTJA010000019.1"/>
</dbReference>
<gene>
    <name evidence="1" type="ORF">ACFQ11_13015</name>
</gene>
<proteinExistence type="predicted"/>
<organism evidence="1 2">
    <name type="scientific">Actinomadura sediminis</name>
    <dbReference type="NCBI Taxonomy" id="1038904"/>
    <lineage>
        <taxon>Bacteria</taxon>
        <taxon>Bacillati</taxon>
        <taxon>Actinomycetota</taxon>
        <taxon>Actinomycetes</taxon>
        <taxon>Streptosporangiales</taxon>
        <taxon>Thermomonosporaceae</taxon>
        <taxon>Actinomadura</taxon>
    </lineage>
</organism>
<keyword evidence="2" id="KW-1185">Reference proteome</keyword>
<accession>A0ABW3ENF9</accession>
<name>A0ABW3ENF9_9ACTN</name>
<sequence length="115" mass="13085">MEMVKRRRPEGVKAVRDAWSSREVWTFACLCCAATWDEQIVIRHFGDGHGIELVTYERDGQPCTTPWAGDRACPECRSQNVKALSAPRPRAAEVPKARPDADVALVYHLRRIHAW</sequence>
<protein>
    <recommendedName>
        <fullName evidence="3">Zinc-ribbon domain-containing protein</fullName>
    </recommendedName>
</protein>